<accession>A0A392TYK0</accession>
<keyword evidence="2" id="KW-1185">Reference proteome</keyword>
<name>A0A392TYK0_9FABA</name>
<protein>
    <submittedName>
        <fullName evidence="1">Uncharacterized protein</fullName>
    </submittedName>
</protein>
<sequence>MTLMKIQFVVVKIFKYKGE</sequence>
<feature type="non-terminal residue" evidence="1">
    <location>
        <position position="19"/>
    </location>
</feature>
<proteinExistence type="predicted"/>
<evidence type="ECO:0000313" key="1">
    <source>
        <dbReference type="EMBL" id="MCI66241.1"/>
    </source>
</evidence>
<reference evidence="1 2" key="1">
    <citation type="journal article" date="2018" name="Front. Plant Sci.">
        <title>Red Clover (Trifolium pratense) and Zigzag Clover (T. medium) - A Picture of Genomic Similarities and Differences.</title>
        <authorList>
            <person name="Dluhosova J."/>
            <person name="Istvanek J."/>
            <person name="Nedelnik J."/>
            <person name="Repkova J."/>
        </authorList>
    </citation>
    <scope>NUCLEOTIDE SEQUENCE [LARGE SCALE GENOMIC DNA]</scope>
    <source>
        <strain evidence="2">cv. 10/8</strain>
        <tissue evidence="1">Leaf</tissue>
    </source>
</reference>
<dbReference type="Proteomes" id="UP000265520">
    <property type="component" value="Unassembled WGS sequence"/>
</dbReference>
<evidence type="ECO:0000313" key="2">
    <source>
        <dbReference type="Proteomes" id="UP000265520"/>
    </source>
</evidence>
<dbReference type="EMBL" id="LXQA010691677">
    <property type="protein sequence ID" value="MCI66241.1"/>
    <property type="molecule type" value="Genomic_DNA"/>
</dbReference>
<dbReference type="AlphaFoldDB" id="A0A392TYK0"/>
<comment type="caution">
    <text evidence="1">The sequence shown here is derived from an EMBL/GenBank/DDBJ whole genome shotgun (WGS) entry which is preliminary data.</text>
</comment>
<organism evidence="1 2">
    <name type="scientific">Trifolium medium</name>
    <dbReference type="NCBI Taxonomy" id="97028"/>
    <lineage>
        <taxon>Eukaryota</taxon>
        <taxon>Viridiplantae</taxon>
        <taxon>Streptophyta</taxon>
        <taxon>Embryophyta</taxon>
        <taxon>Tracheophyta</taxon>
        <taxon>Spermatophyta</taxon>
        <taxon>Magnoliopsida</taxon>
        <taxon>eudicotyledons</taxon>
        <taxon>Gunneridae</taxon>
        <taxon>Pentapetalae</taxon>
        <taxon>rosids</taxon>
        <taxon>fabids</taxon>
        <taxon>Fabales</taxon>
        <taxon>Fabaceae</taxon>
        <taxon>Papilionoideae</taxon>
        <taxon>50 kb inversion clade</taxon>
        <taxon>NPAAA clade</taxon>
        <taxon>Hologalegina</taxon>
        <taxon>IRL clade</taxon>
        <taxon>Trifolieae</taxon>
        <taxon>Trifolium</taxon>
    </lineage>
</organism>